<dbReference type="GO" id="GO:0004497">
    <property type="term" value="F:monooxygenase activity"/>
    <property type="evidence" value="ECO:0007669"/>
    <property type="project" value="UniProtKB-KW"/>
</dbReference>
<dbReference type="Pfam" id="PF00296">
    <property type="entry name" value="Bac_luciferase"/>
    <property type="match status" value="1"/>
</dbReference>
<proteinExistence type="predicted"/>
<keyword evidence="1" id="KW-0285">Flavoprotein</keyword>
<name>A0A916NWF4_9MICO</name>
<reference evidence="6" key="1">
    <citation type="submission" date="2021-06" db="EMBL/GenBank/DDBJ databases">
        <authorList>
            <person name="Criscuolo A."/>
        </authorList>
    </citation>
    <scope>NUCLEOTIDE SEQUENCE</scope>
    <source>
        <strain evidence="6">CIP111803</strain>
    </source>
</reference>
<dbReference type="CDD" id="cd01095">
    <property type="entry name" value="Nitrilotriacetate_monoxgenase"/>
    <property type="match status" value="1"/>
</dbReference>
<dbReference type="EMBL" id="CAJVAP010000024">
    <property type="protein sequence ID" value="CAG7616488.1"/>
    <property type="molecule type" value="Genomic_DNA"/>
</dbReference>
<keyword evidence="4 6" id="KW-0503">Monooxygenase</keyword>
<sequence>MSRDHIRFGLLLEPTGNAVNGWIDPATPRGAAVDFGLISKIVDIVEAAKFSFVFVADSVSVEPGAKPYYLNRFEPISLLGALAVQTKDIGLVATMSASYTDPYTVARQIASIDLLSGGRAGINVVTSAWESSAANFSDAPLLPHDERYARADEYVRVMQGLWDSYEDDAFVEDPATRVYLDESKQHRLDFTGDYFSVRGPLNIQRSPQGHPVIFQAGSSPTGRAFASTHAEAIFAKNNTFEGAAEYYGDVKRLVGEAGRDPDLTKIFMGAHVVVAPTRAEAEDKFERILSYTDDAEALKWLSFFYDYADLSGYDLDGPFPDLSHLGANHMQGISKSWSDLAKRDNLTLRQVARIAATPREDFFGTPEEVADALEHWYRDGAADGFLLNPWLQTSGLEDFVSLVLPELRRRGLYPDEYAGGTLRENLGLPYVPNRHTVARGAR</sequence>
<feature type="domain" description="Luciferase-like" evidence="5">
    <location>
        <begin position="34"/>
        <end position="381"/>
    </location>
</feature>
<dbReference type="Proteomes" id="UP000693892">
    <property type="component" value="Unassembled WGS sequence"/>
</dbReference>
<gene>
    <name evidence="6" type="primary">moxC</name>
    <name evidence="6" type="ORF">LEUCIP111803_01993</name>
</gene>
<dbReference type="InterPro" id="IPR016215">
    <property type="entry name" value="NTA_MOA"/>
</dbReference>
<dbReference type="InterPro" id="IPR051260">
    <property type="entry name" value="Diverse_substr_monoxygenases"/>
</dbReference>
<comment type="caution">
    <text evidence="6">The sequence shown here is derived from an EMBL/GenBank/DDBJ whole genome shotgun (WGS) entry which is preliminary data.</text>
</comment>
<evidence type="ECO:0000259" key="5">
    <source>
        <dbReference type="Pfam" id="PF00296"/>
    </source>
</evidence>
<dbReference type="RefSeq" id="WP_218115928.1">
    <property type="nucleotide sequence ID" value="NZ_CAJVAP010000024.1"/>
</dbReference>
<dbReference type="AlphaFoldDB" id="A0A916NWF4"/>
<dbReference type="EC" id="1.14.-.-" evidence="6"/>
<evidence type="ECO:0000313" key="7">
    <source>
        <dbReference type="Proteomes" id="UP000693892"/>
    </source>
</evidence>
<dbReference type="NCBIfam" id="TIGR03860">
    <property type="entry name" value="FMN_nitrolo"/>
    <property type="match status" value="1"/>
</dbReference>
<keyword evidence="7" id="KW-1185">Reference proteome</keyword>
<organism evidence="6 7">
    <name type="scientific">Leucobacter soli</name>
    <dbReference type="NCBI Taxonomy" id="2812850"/>
    <lineage>
        <taxon>Bacteria</taxon>
        <taxon>Bacillati</taxon>
        <taxon>Actinomycetota</taxon>
        <taxon>Actinomycetes</taxon>
        <taxon>Micrococcales</taxon>
        <taxon>Microbacteriaceae</taxon>
        <taxon>Leucobacter</taxon>
    </lineage>
</organism>
<protein>
    <submittedName>
        <fullName evidence="6">Monooxygenase MoxC</fullName>
        <ecNumber evidence="6">1.14.-.-</ecNumber>
    </submittedName>
</protein>
<keyword evidence="3 6" id="KW-0560">Oxidoreductase</keyword>
<dbReference type="InterPro" id="IPR011251">
    <property type="entry name" value="Luciferase-like_dom"/>
</dbReference>
<dbReference type="GO" id="GO:0016705">
    <property type="term" value="F:oxidoreductase activity, acting on paired donors, with incorporation or reduction of molecular oxygen"/>
    <property type="evidence" value="ECO:0007669"/>
    <property type="project" value="InterPro"/>
</dbReference>
<evidence type="ECO:0000256" key="4">
    <source>
        <dbReference type="ARBA" id="ARBA00023033"/>
    </source>
</evidence>
<dbReference type="PANTHER" id="PTHR30011">
    <property type="entry name" value="ALKANESULFONATE MONOOXYGENASE-RELATED"/>
    <property type="match status" value="1"/>
</dbReference>
<dbReference type="PANTHER" id="PTHR30011:SF16">
    <property type="entry name" value="C2H2 FINGER DOMAIN TRANSCRIPTION FACTOR (EUROFUNG)-RELATED"/>
    <property type="match status" value="1"/>
</dbReference>
<evidence type="ECO:0000256" key="3">
    <source>
        <dbReference type="ARBA" id="ARBA00023002"/>
    </source>
</evidence>
<accession>A0A916NWF4</accession>
<dbReference type="PIRSF" id="PIRSF000337">
    <property type="entry name" value="NTA_MOA"/>
    <property type="match status" value="1"/>
</dbReference>
<keyword evidence="2" id="KW-0288">FMN</keyword>
<evidence type="ECO:0000256" key="1">
    <source>
        <dbReference type="ARBA" id="ARBA00022630"/>
    </source>
</evidence>
<evidence type="ECO:0000313" key="6">
    <source>
        <dbReference type="EMBL" id="CAG7616488.1"/>
    </source>
</evidence>
<evidence type="ECO:0000256" key="2">
    <source>
        <dbReference type="ARBA" id="ARBA00022643"/>
    </source>
</evidence>